<dbReference type="GO" id="GO:0004130">
    <property type="term" value="F:cytochrome-c peroxidase activity"/>
    <property type="evidence" value="ECO:0007669"/>
    <property type="project" value="TreeGrafter"/>
</dbReference>
<dbReference type="PROSITE" id="PS51007">
    <property type="entry name" value="CYTC"/>
    <property type="match status" value="2"/>
</dbReference>
<evidence type="ECO:0000256" key="2">
    <source>
        <dbReference type="ARBA" id="ARBA00022617"/>
    </source>
</evidence>
<reference evidence="9 10" key="1">
    <citation type="submission" date="2019-08" db="EMBL/GenBank/DDBJ databases">
        <title>100 year-old enigma solved: identification of Planctomyces bekefii, the type genus and species of the phylum Planctomycetes.</title>
        <authorList>
            <person name="Svetlana D.N."/>
            <person name="Overmann J."/>
        </authorList>
    </citation>
    <scope>NUCLEOTIDE SEQUENCE [LARGE SCALE GENOMIC DNA]</scope>
    <source>
        <strain evidence="9">Phe10_nw2017</strain>
    </source>
</reference>
<keyword evidence="5" id="KW-0560">Oxidoreductase</keyword>
<organism evidence="9 10">
    <name type="scientific">Planctomyces bekefii</name>
    <dbReference type="NCBI Taxonomy" id="1653850"/>
    <lineage>
        <taxon>Bacteria</taxon>
        <taxon>Pseudomonadati</taxon>
        <taxon>Planctomycetota</taxon>
        <taxon>Planctomycetia</taxon>
        <taxon>Planctomycetales</taxon>
        <taxon>Planctomycetaceae</taxon>
        <taxon>Planctomyces</taxon>
    </lineage>
</organism>
<keyword evidence="10" id="KW-1185">Reference proteome</keyword>
<proteinExistence type="predicted"/>
<dbReference type="InterPro" id="IPR051395">
    <property type="entry name" value="Cytochrome_c_Peroxidase/MauG"/>
</dbReference>
<evidence type="ECO:0000313" key="10">
    <source>
        <dbReference type="Proteomes" id="UP000321083"/>
    </source>
</evidence>
<dbReference type="InterPro" id="IPR004852">
    <property type="entry name" value="Di-haem_cyt_c_peroxidsae"/>
</dbReference>
<name>A0A5C6M772_9PLAN</name>
<evidence type="ECO:0000256" key="6">
    <source>
        <dbReference type="ARBA" id="ARBA00023004"/>
    </source>
</evidence>
<keyword evidence="4" id="KW-0732">Signal</keyword>
<evidence type="ECO:0000256" key="1">
    <source>
        <dbReference type="ARBA" id="ARBA00004196"/>
    </source>
</evidence>
<dbReference type="PANTHER" id="PTHR30600">
    <property type="entry name" value="CYTOCHROME C PEROXIDASE-RELATED"/>
    <property type="match status" value="1"/>
</dbReference>
<keyword evidence="6 7" id="KW-0408">Iron</keyword>
<comment type="caution">
    <text evidence="9">The sequence shown here is derived from an EMBL/GenBank/DDBJ whole genome shotgun (WGS) entry which is preliminary data.</text>
</comment>
<dbReference type="InterPro" id="IPR009056">
    <property type="entry name" value="Cyt_c-like_dom"/>
</dbReference>
<dbReference type="GO" id="GO:0046872">
    <property type="term" value="F:metal ion binding"/>
    <property type="evidence" value="ECO:0007669"/>
    <property type="project" value="UniProtKB-KW"/>
</dbReference>
<comment type="subcellular location">
    <subcellularLocation>
        <location evidence="1">Cell envelope</location>
    </subcellularLocation>
</comment>
<dbReference type="Pfam" id="PF03150">
    <property type="entry name" value="CCP_MauG"/>
    <property type="match status" value="2"/>
</dbReference>
<evidence type="ECO:0000256" key="3">
    <source>
        <dbReference type="ARBA" id="ARBA00022723"/>
    </source>
</evidence>
<feature type="domain" description="Cytochrome c" evidence="8">
    <location>
        <begin position="567"/>
        <end position="753"/>
    </location>
</feature>
<keyword evidence="2 7" id="KW-0349">Heme</keyword>
<dbReference type="GO" id="GO:0009055">
    <property type="term" value="F:electron transfer activity"/>
    <property type="evidence" value="ECO:0007669"/>
    <property type="project" value="InterPro"/>
</dbReference>
<dbReference type="EMBL" id="SRHE01000142">
    <property type="protein sequence ID" value="TWW09945.1"/>
    <property type="molecule type" value="Genomic_DNA"/>
</dbReference>
<evidence type="ECO:0000313" key="9">
    <source>
        <dbReference type="EMBL" id="TWW09945.1"/>
    </source>
</evidence>
<dbReference type="Gene3D" id="1.10.760.10">
    <property type="entry name" value="Cytochrome c-like domain"/>
    <property type="match status" value="3"/>
</dbReference>
<evidence type="ECO:0000256" key="7">
    <source>
        <dbReference type="PROSITE-ProRule" id="PRU00433"/>
    </source>
</evidence>
<dbReference type="Proteomes" id="UP000321083">
    <property type="component" value="Unassembled WGS sequence"/>
</dbReference>
<evidence type="ECO:0000256" key="5">
    <source>
        <dbReference type="ARBA" id="ARBA00023002"/>
    </source>
</evidence>
<dbReference type="AlphaFoldDB" id="A0A5C6M772"/>
<dbReference type="SUPFAM" id="SSF46626">
    <property type="entry name" value="Cytochrome c"/>
    <property type="match status" value="2"/>
</dbReference>
<gene>
    <name evidence="9" type="ORF">E3A20_09280</name>
</gene>
<sequence length="879" mass="93671">MWPGGQDPLPADPVIPEAAVAELLAPEVGVEPVGLIDPAVGRMNLALDGWFAGSELRAAETILRAPRKFGAWTVDMGDAGLHIGSLSAHADVGNVVDLNGARSGSIYQTLNLNPGTPYRIRFLMSGNWRTNPLKPRSLSVLVGLQKFTFTMTKPANWAPNQMGWEEKVIDFIPQKAVVGLRFSSESPAMADGAAICQVSVLTKRPQPGPLDSIPVPLPADLADYVVDRDAAVVLGKALFWDAQVGSDGRTACASCHWNAGADIRPVNDLYPGAPGSAFGHQTSAGPALAAAAVQNFRGANQLLSSEDFPFHRVQNPTEPASVDGNPVTRDTMEVAGSEGVLNRRYTRHNPGSAWDEGEDTPDAVAQVDGVAVRQATGRNAPTSVNAIFFDRTFWDGRARRYFNGVNPLGELDPTARVLQSNPDGTMSPVKILIDNASLASQASGPPSSSVEMAWSGRSFAELGRKLLGLRPLAQQQVAEDDSVLGLYRDSCGRGLNQDTAGYAALIRRAFQPKWWNGQKLTADGYTHMEANFSLYWGLAIMMYESTLVSNDVPYDRYAKGDQTALSAAAKEGLRIFMNEGRCINCHHGPEFAGATVSSIRGVLYEPDGHGVTLMPMAIGIAFYDEGFYNIGVRPTPEDIGVGATVPGLGPLSYSRREQLGENIDPLNVVTPDRRVAVDGAFKTPTLRNVELTGAYMHNGGMKSLTEVVQFYTRGADFRKTNIQNLDPDVHGISQLQGNPESIAVVVEFLKHLTDERVRLQKAPFDHQELVLVNGHSTTTMPRATDNLVVLSATGAQGGKPLQTFEQVLENGLDLFPISNPRPVAPAAPTPDPVAASPAAVEPVAVEPAAAAPVAPEPAVIGPVEPGVAEPVAAVAPAAP</sequence>
<dbReference type="GO" id="GO:0030313">
    <property type="term" value="C:cell envelope"/>
    <property type="evidence" value="ECO:0007669"/>
    <property type="project" value="UniProtKB-SubCell"/>
</dbReference>
<feature type="domain" description="Cytochrome c" evidence="8">
    <location>
        <begin position="230"/>
        <end position="371"/>
    </location>
</feature>
<keyword evidence="3 7" id="KW-0479">Metal-binding</keyword>
<dbReference type="InterPro" id="IPR036909">
    <property type="entry name" value="Cyt_c-like_dom_sf"/>
</dbReference>
<reference evidence="9 10" key="2">
    <citation type="submission" date="2019-08" db="EMBL/GenBank/DDBJ databases">
        <authorList>
            <person name="Henke P."/>
        </authorList>
    </citation>
    <scope>NUCLEOTIDE SEQUENCE [LARGE SCALE GENOMIC DNA]</scope>
    <source>
        <strain evidence="9">Phe10_nw2017</strain>
    </source>
</reference>
<protein>
    <recommendedName>
        <fullName evidence="8">Cytochrome c domain-containing protein</fullName>
    </recommendedName>
</protein>
<evidence type="ECO:0000256" key="4">
    <source>
        <dbReference type="ARBA" id="ARBA00022729"/>
    </source>
</evidence>
<evidence type="ECO:0000259" key="8">
    <source>
        <dbReference type="PROSITE" id="PS51007"/>
    </source>
</evidence>
<dbReference type="GO" id="GO:0020037">
    <property type="term" value="F:heme binding"/>
    <property type="evidence" value="ECO:0007669"/>
    <property type="project" value="InterPro"/>
</dbReference>
<accession>A0A5C6M772</accession>
<dbReference type="PANTHER" id="PTHR30600:SF10">
    <property type="entry name" value="BLL6722 PROTEIN"/>
    <property type="match status" value="1"/>
</dbReference>